<keyword evidence="2 13" id="KW-0812">Transmembrane</keyword>
<dbReference type="GO" id="GO:0016655">
    <property type="term" value="F:oxidoreductase activity, acting on NAD(P)H, quinone or similar compound as acceptor"/>
    <property type="evidence" value="ECO:0007669"/>
    <property type="project" value="InterPro"/>
</dbReference>
<keyword evidence="9" id="KW-0793">Thylakoid</keyword>
<organism evidence="14 15">
    <name type="scientific">Ceratodon purpureus</name>
    <name type="common">Fire moss</name>
    <name type="synonym">Dicranum purpureum</name>
    <dbReference type="NCBI Taxonomy" id="3225"/>
    <lineage>
        <taxon>Eukaryota</taxon>
        <taxon>Viridiplantae</taxon>
        <taxon>Streptophyta</taxon>
        <taxon>Embryophyta</taxon>
        <taxon>Bryophyta</taxon>
        <taxon>Bryophytina</taxon>
        <taxon>Bryopsida</taxon>
        <taxon>Dicranidae</taxon>
        <taxon>Pseudoditrichales</taxon>
        <taxon>Ditrichaceae</taxon>
        <taxon>Ceratodon</taxon>
    </lineage>
</organism>
<comment type="subcellular location">
    <subcellularLocation>
        <location evidence="1">Membrane</location>
        <topology evidence="1">Multi-pass membrane protein</topology>
    </subcellularLocation>
</comment>
<dbReference type="GO" id="GO:0048038">
    <property type="term" value="F:quinone binding"/>
    <property type="evidence" value="ECO:0007669"/>
    <property type="project" value="UniProtKB-KW"/>
</dbReference>
<dbReference type="PANTHER" id="PTHR36727:SF2">
    <property type="entry name" value="NAD(P)H-QUINONE OXIDOREDUCTASE SUBUNIT L, CHLOROPLASTIC"/>
    <property type="match status" value="1"/>
</dbReference>
<evidence type="ECO:0000256" key="7">
    <source>
        <dbReference type="ARBA" id="ARBA00022989"/>
    </source>
</evidence>
<sequence length="200" mass="22178">MATLSQLHLAGAAASGLQFRRNSAVVRNSLISSQLIRGGVLPLKTVTCSRREVVARVGRLNVEVVEDGESEVALAQEESEGFLSRLPLKGVEAGLFAAAGVFLDAAGPAHALIIDEEEVLMRFSPEAWVNIYIATGVWVVLYFLVIPLVVYNYLRLRWYKRTFAETYFQFLLVFLFFPGMLLLAPFINFRALPQDGAEEP</sequence>
<keyword evidence="3" id="KW-0874">Quinone</keyword>
<evidence type="ECO:0000256" key="1">
    <source>
        <dbReference type="ARBA" id="ARBA00004141"/>
    </source>
</evidence>
<evidence type="ECO:0000256" key="13">
    <source>
        <dbReference type="SAM" id="Phobius"/>
    </source>
</evidence>
<gene>
    <name evidence="14" type="ORF">KC19_3G139300</name>
</gene>
<proteinExistence type="predicted"/>
<reference evidence="14" key="1">
    <citation type="submission" date="2020-06" db="EMBL/GenBank/DDBJ databases">
        <title>WGS assembly of Ceratodon purpureus strain R40.</title>
        <authorList>
            <person name="Carey S.B."/>
            <person name="Jenkins J."/>
            <person name="Shu S."/>
            <person name="Lovell J.T."/>
            <person name="Sreedasyam A."/>
            <person name="Maumus F."/>
            <person name="Tiley G.P."/>
            <person name="Fernandez-Pozo N."/>
            <person name="Barry K."/>
            <person name="Chen C."/>
            <person name="Wang M."/>
            <person name="Lipzen A."/>
            <person name="Daum C."/>
            <person name="Saski C.A."/>
            <person name="Payton A.C."/>
            <person name="Mcbreen J.C."/>
            <person name="Conrad R.E."/>
            <person name="Kollar L.M."/>
            <person name="Olsson S."/>
            <person name="Huttunen S."/>
            <person name="Landis J.B."/>
            <person name="Wickett N.J."/>
            <person name="Johnson M.G."/>
            <person name="Rensing S.A."/>
            <person name="Grimwood J."/>
            <person name="Schmutz J."/>
            <person name="Mcdaniel S.F."/>
        </authorList>
    </citation>
    <scope>NUCLEOTIDE SEQUENCE</scope>
    <source>
        <strain evidence="14">R40</strain>
    </source>
</reference>
<keyword evidence="15" id="KW-1185">Reference proteome</keyword>
<keyword evidence="10 13" id="KW-0472">Membrane</keyword>
<evidence type="ECO:0000256" key="9">
    <source>
        <dbReference type="ARBA" id="ARBA00023078"/>
    </source>
</evidence>
<evidence type="ECO:0000256" key="12">
    <source>
        <dbReference type="ARBA" id="ARBA00048026"/>
    </source>
</evidence>
<dbReference type="InterPro" id="IPR019654">
    <property type="entry name" value="NADH-quinone_OxRdatse_su_L"/>
</dbReference>
<dbReference type="Pfam" id="PF10716">
    <property type="entry name" value="NdhL"/>
    <property type="match status" value="1"/>
</dbReference>
<evidence type="ECO:0000256" key="10">
    <source>
        <dbReference type="ARBA" id="ARBA00023136"/>
    </source>
</evidence>
<keyword evidence="5" id="KW-0618">Plastoquinone</keyword>
<evidence type="ECO:0000256" key="6">
    <source>
        <dbReference type="ARBA" id="ARBA00022967"/>
    </source>
</evidence>
<evidence type="ECO:0000256" key="4">
    <source>
        <dbReference type="ARBA" id="ARBA00022857"/>
    </source>
</evidence>
<feature type="transmembrane region" description="Helical" evidence="13">
    <location>
        <begin position="131"/>
        <end position="154"/>
    </location>
</feature>
<evidence type="ECO:0000313" key="14">
    <source>
        <dbReference type="EMBL" id="KAG0583477.1"/>
    </source>
</evidence>
<comment type="catalytic activity">
    <reaction evidence="11">
        <text>a plastoquinone + NADPH + (n+1) H(+)(in) = a plastoquinol + NADP(+) + n H(+)(out)</text>
        <dbReference type="Rhea" id="RHEA:42612"/>
        <dbReference type="Rhea" id="RHEA-COMP:9561"/>
        <dbReference type="Rhea" id="RHEA-COMP:9562"/>
        <dbReference type="ChEBI" id="CHEBI:15378"/>
        <dbReference type="ChEBI" id="CHEBI:17757"/>
        <dbReference type="ChEBI" id="CHEBI:57783"/>
        <dbReference type="ChEBI" id="CHEBI:58349"/>
        <dbReference type="ChEBI" id="CHEBI:62192"/>
    </reaction>
</comment>
<name>A0A8T0IKS5_CERPU</name>
<dbReference type="Proteomes" id="UP000822688">
    <property type="component" value="Chromosome 3"/>
</dbReference>
<evidence type="ECO:0000256" key="5">
    <source>
        <dbReference type="ARBA" id="ARBA00022957"/>
    </source>
</evidence>
<evidence type="ECO:0000256" key="3">
    <source>
        <dbReference type="ARBA" id="ARBA00022719"/>
    </source>
</evidence>
<dbReference type="PANTHER" id="PTHR36727">
    <property type="entry name" value="NAD(P)H-QUINONE OXIDOREDUCTASE SUBUNIT L, CHLOROPLASTIC"/>
    <property type="match status" value="1"/>
</dbReference>
<keyword evidence="4" id="KW-0521">NADP</keyword>
<keyword evidence="7 13" id="KW-1133">Transmembrane helix</keyword>
<dbReference type="GO" id="GO:0016020">
    <property type="term" value="C:membrane"/>
    <property type="evidence" value="ECO:0007669"/>
    <property type="project" value="UniProtKB-SubCell"/>
</dbReference>
<comment type="catalytic activity">
    <reaction evidence="12">
        <text>a plastoquinone + NADH + (n+1) H(+)(in) = a plastoquinol + NAD(+) + n H(+)(out)</text>
        <dbReference type="Rhea" id="RHEA:42608"/>
        <dbReference type="Rhea" id="RHEA-COMP:9561"/>
        <dbReference type="Rhea" id="RHEA-COMP:9562"/>
        <dbReference type="ChEBI" id="CHEBI:15378"/>
        <dbReference type="ChEBI" id="CHEBI:17757"/>
        <dbReference type="ChEBI" id="CHEBI:57540"/>
        <dbReference type="ChEBI" id="CHEBI:57945"/>
        <dbReference type="ChEBI" id="CHEBI:62192"/>
    </reaction>
</comment>
<evidence type="ECO:0000256" key="11">
    <source>
        <dbReference type="ARBA" id="ARBA00047726"/>
    </source>
</evidence>
<evidence type="ECO:0000256" key="8">
    <source>
        <dbReference type="ARBA" id="ARBA00023027"/>
    </source>
</evidence>
<keyword evidence="6" id="KW-1278">Translocase</keyword>
<feature type="transmembrane region" description="Helical" evidence="13">
    <location>
        <begin position="166"/>
        <end position="187"/>
    </location>
</feature>
<comment type="caution">
    <text evidence="14">The sequence shown here is derived from an EMBL/GenBank/DDBJ whole genome shotgun (WGS) entry which is preliminary data.</text>
</comment>
<protein>
    <submittedName>
        <fullName evidence="14">Uncharacterized protein</fullName>
    </submittedName>
</protein>
<keyword evidence="8" id="KW-0520">NAD</keyword>
<dbReference type="AlphaFoldDB" id="A0A8T0IKS5"/>
<evidence type="ECO:0000313" key="15">
    <source>
        <dbReference type="Proteomes" id="UP000822688"/>
    </source>
</evidence>
<evidence type="ECO:0000256" key="2">
    <source>
        <dbReference type="ARBA" id="ARBA00022692"/>
    </source>
</evidence>
<accession>A0A8T0IKS5</accession>
<dbReference type="EMBL" id="CM026423">
    <property type="protein sequence ID" value="KAG0583477.1"/>
    <property type="molecule type" value="Genomic_DNA"/>
</dbReference>